<sequence length="111" mass="12462">MAGTARTKRRYAAVDRLEVLAAGNLSELNCWILEKRVKTVLAGQRRLGATMVLSQDKKKRMGLGAAVVCHLSQSTKDPNHKLYFDNCFTTYKTNPCCWNGKALPFFQPTCH</sequence>
<gene>
    <name evidence="1" type="ORF">JZ751_012284</name>
</gene>
<proteinExistence type="predicted"/>
<dbReference type="EMBL" id="JAFBMS010000003">
    <property type="protein sequence ID" value="KAG9354160.1"/>
    <property type="molecule type" value="Genomic_DNA"/>
</dbReference>
<dbReference type="AlphaFoldDB" id="A0A8T2PS28"/>
<evidence type="ECO:0000313" key="1">
    <source>
        <dbReference type="EMBL" id="KAG9354160.1"/>
    </source>
</evidence>
<evidence type="ECO:0000313" key="2">
    <source>
        <dbReference type="Proteomes" id="UP000824540"/>
    </source>
</evidence>
<comment type="caution">
    <text evidence="1">The sequence shown here is derived from an EMBL/GenBank/DDBJ whole genome shotgun (WGS) entry which is preliminary data.</text>
</comment>
<name>A0A8T2PS28_9TELE</name>
<accession>A0A8T2PS28</accession>
<organism evidence="1 2">
    <name type="scientific">Albula glossodonta</name>
    <name type="common">roundjaw bonefish</name>
    <dbReference type="NCBI Taxonomy" id="121402"/>
    <lineage>
        <taxon>Eukaryota</taxon>
        <taxon>Metazoa</taxon>
        <taxon>Chordata</taxon>
        <taxon>Craniata</taxon>
        <taxon>Vertebrata</taxon>
        <taxon>Euteleostomi</taxon>
        <taxon>Actinopterygii</taxon>
        <taxon>Neopterygii</taxon>
        <taxon>Teleostei</taxon>
        <taxon>Albuliformes</taxon>
        <taxon>Albulidae</taxon>
        <taxon>Albula</taxon>
    </lineage>
</organism>
<dbReference type="Proteomes" id="UP000824540">
    <property type="component" value="Unassembled WGS sequence"/>
</dbReference>
<keyword evidence="2" id="KW-1185">Reference proteome</keyword>
<reference evidence="1" key="1">
    <citation type="thesis" date="2021" institute="BYU ScholarsArchive" country="Provo, UT, USA">
        <title>Applications of and Algorithms for Genome Assembly and Genomic Analyses with an Emphasis on Marine Teleosts.</title>
        <authorList>
            <person name="Pickett B.D."/>
        </authorList>
    </citation>
    <scope>NUCLEOTIDE SEQUENCE</scope>
    <source>
        <strain evidence="1">HI-2016</strain>
    </source>
</reference>
<protein>
    <recommendedName>
        <fullName evidence="3">PiggyBac transposable element-derived protein domain-containing protein</fullName>
    </recommendedName>
</protein>
<dbReference type="OrthoDB" id="5985989at2759"/>
<feature type="non-terminal residue" evidence="1">
    <location>
        <position position="1"/>
    </location>
</feature>
<evidence type="ECO:0008006" key="3">
    <source>
        <dbReference type="Google" id="ProtNLM"/>
    </source>
</evidence>